<dbReference type="EMBL" id="ADLJ01000006">
    <property type="protein sequence ID" value="EHF00292.1"/>
    <property type="molecule type" value="Genomic_DNA"/>
</dbReference>
<protein>
    <recommendedName>
        <fullName evidence="2">Macro domain-containing protein</fullName>
    </recommendedName>
</protein>
<dbReference type="GO" id="GO:0140291">
    <property type="term" value="P:peptidyl-glutamate ADP-deribosylation"/>
    <property type="evidence" value="ECO:0007669"/>
    <property type="project" value="TreeGrafter"/>
</dbReference>
<reference evidence="3 4" key="1">
    <citation type="submission" date="2011-08" db="EMBL/GenBank/DDBJ databases">
        <title>The Genome Sequence of Clostridium citroniae WAL-17108.</title>
        <authorList>
            <consortium name="The Broad Institute Genome Sequencing Platform"/>
            <person name="Earl A."/>
            <person name="Ward D."/>
            <person name="Feldgarden M."/>
            <person name="Gevers D."/>
            <person name="Finegold S.M."/>
            <person name="Summanen P.H."/>
            <person name="Molitoris D.R."/>
            <person name="Vaisanen M.L."/>
            <person name="Daigneault M."/>
            <person name="Allen-Vercoe E."/>
            <person name="Young S.K."/>
            <person name="Zeng Q."/>
            <person name="Gargeya S."/>
            <person name="Fitzgerald M."/>
            <person name="Haas B."/>
            <person name="Abouelleil A."/>
            <person name="Alvarado L."/>
            <person name="Arachchi H.M."/>
            <person name="Berlin A."/>
            <person name="Brown A."/>
            <person name="Chapman S.B."/>
            <person name="Chen Z."/>
            <person name="Dunbar C."/>
            <person name="Freedman E."/>
            <person name="Gearin G."/>
            <person name="Gellesch M."/>
            <person name="Goldberg J."/>
            <person name="Griggs A."/>
            <person name="Gujja S."/>
            <person name="Heiman D."/>
            <person name="Howarth C."/>
            <person name="Larson L."/>
            <person name="Lui A."/>
            <person name="MacDonald P.J.P."/>
            <person name="Montmayeur A."/>
            <person name="Murphy C."/>
            <person name="Neiman D."/>
            <person name="Pearson M."/>
            <person name="Priest M."/>
            <person name="Roberts A."/>
            <person name="Saif S."/>
            <person name="Shea T."/>
            <person name="Shenoy N."/>
            <person name="Sisk P."/>
            <person name="Stolte C."/>
            <person name="Sykes S."/>
            <person name="Wortman J."/>
            <person name="Nusbaum C."/>
            <person name="Birren B."/>
        </authorList>
    </citation>
    <scope>NUCLEOTIDE SEQUENCE [LARGE SCALE GENOMIC DNA]</scope>
    <source>
        <strain evidence="3 4">WAL-17108</strain>
    </source>
</reference>
<dbReference type="Proteomes" id="UP000003763">
    <property type="component" value="Unassembled WGS sequence"/>
</dbReference>
<dbReference type="AlphaFoldDB" id="G5HE65"/>
<comment type="catalytic activity">
    <reaction evidence="1">
        <text>an N-(ADP-alpha-D-ribosyl)-thymidine in DNA + H2O = a thymidine in DNA + ADP-D-ribose</text>
        <dbReference type="Rhea" id="RHEA:71655"/>
        <dbReference type="Rhea" id="RHEA-COMP:13556"/>
        <dbReference type="Rhea" id="RHEA-COMP:18051"/>
        <dbReference type="ChEBI" id="CHEBI:15377"/>
        <dbReference type="ChEBI" id="CHEBI:57967"/>
        <dbReference type="ChEBI" id="CHEBI:137386"/>
        <dbReference type="ChEBI" id="CHEBI:191199"/>
    </reaction>
    <physiologicalReaction direction="left-to-right" evidence="1">
        <dbReference type="Rhea" id="RHEA:71656"/>
    </physiologicalReaction>
</comment>
<evidence type="ECO:0000313" key="4">
    <source>
        <dbReference type="Proteomes" id="UP000003763"/>
    </source>
</evidence>
<dbReference type="PANTHER" id="PTHR12521">
    <property type="entry name" value="PROTEIN C6ORF130"/>
    <property type="match status" value="1"/>
</dbReference>
<feature type="domain" description="Macro" evidence="2">
    <location>
        <begin position="1"/>
        <end position="143"/>
    </location>
</feature>
<evidence type="ECO:0000256" key="1">
    <source>
        <dbReference type="ARBA" id="ARBA00035885"/>
    </source>
</evidence>
<dbReference type="HOGENOM" id="CLU_054419_4_0_9"/>
<organism evidence="3 4">
    <name type="scientific">[Clostridium] citroniae WAL-17108</name>
    <dbReference type="NCBI Taxonomy" id="742733"/>
    <lineage>
        <taxon>Bacteria</taxon>
        <taxon>Bacillati</taxon>
        <taxon>Bacillota</taxon>
        <taxon>Clostridia</taxon>
        <taxon>Lachnospirales</taxon>
        <taxon>Lachnospiraceae</taxon>
        <taxon>Enterocloster</taxon>
    </lineage>
</organism>
<evidence type="ECO:0000259" key="2">
    <source>
        <dbReference type="PROSITE" id="PS51154"/>
    </source>
</evidence>
<dbReference type="SUPFAM" id="SSF52949">
    <property type="entry name" value="Macro domain-like"/>
    <property type="match status" value="1"/>
</dbReference>
<comment type="caution">
    <text evidence="3">The sequence shown here is derived from an EMBL/GenBank/DDBJ whole genome shotgun (WGS) entry which is preliminary data.</text>
</comment>
<dbReference type="PANTHER" id="PTHR12521:SF0">
    <property type="entry name" value="ADP-RIBOSE GLYCOHYDROLASE OARD1"/>
    <property type="match status" value="1"/>
</dbReference>
<dbReference type="InterPro" id="IPR043472">
    <property type="entry name" value="Macro_dom-like"/>
</dbReference>
<name>G5HE65_9FIRM</name>
<dbReference type="PROSITE" id="PS51154">
    <property type="entry name" value="MACRO"/>
    <property type="match status" value="1"/>
</dbReference>
<evidence type="ECO:0000313" key="3">
    <source>
        <dbReference type="EMBL" id="EHF00292.1"/>
    </source>
</evidence>
<dbReference type="InterPro" id="IPR002589">
    <property type="entry name" value="Macro_dom"/>
</dbReference>
<proteinExistence type="predicted"/>
<accession>G5HE65</accession>
<dbReference type="eggNOG" id="ENOG5032XPT">
    <property type="taxonomic scope" value="Bacteria"/>
</dbReference>
<dbReference type="Pfam" id="PF01661">
    <property type="entry name" value="Macro"/>
    <property type="match status" value="1"/>
</dbReference>
<dbReference type="InterPro" id="IPR050892">
    <property type="entry name" value="ADP-ribose_metab_enzymes"/>
</dbReference>
<gene>
    <name evidence="3" type="ORF">HMPREF9469_00877</name>
</gene>
<dbReference type="Gene3D" id="3.40.220.10">
    <property type="entry name" value="Leucine Aminopeptidase, subunit E, domain 1"/>
    <property type="match status" value="1"/>
</dbReference>
<sequence>MIQEEYRDLFEVSQGYYIMHAISADLNLGAGVAKEIDQRYNMEERLSDYVDDILGGYPAVGSCIPVGNILNLVVKKRAFGKPSYEAMVMALEEARDWAESNHVDRIAMPKIGCGKDHLDWDTVKEIIDDVFDDSDIELLICLK</sequence>
<dbReference type="RefSeq" id="WP_007859541.1">
    <property type="nucleotide sequence ID" value="NZ_JH376420.1"/>
</dbReference>